<proteinExistence type="predicted"/>
<dbReference type="Proteomes" id="UP000307173">
    <property type="component" value="Unassembled WGS sequence"/>
</dbReference>
<comment type="caution">
    <text evidence="3">The sequence shown here is derived from an EMBL/GenBank/DDBJ whole genome shotgun (WGS) entry which is preliminary data.</text>
</comment>
<evidence type="ECO:0000313" key="4">
    <source>
        <dbReference type="Proteomes" id="UP000307173"/>
    </source>
</evidence>
<evidence type="ECO:0000256" key="2">
    <source>
        <dbReference type="SAM" id="MobiDB-lite"/>
    </source>
</evidence>
<evidence type="ECO:0000256" key="1">
    <source>
        <dbReference type="SAM" id="Coils"/>
    </source>
</evidence>
<dbReference type="EMBL" id="SELW01000088">
    <property type="protein sequence ID" value="TID30903.1"/>
    <property type="molecule type" value="Genomic_DNA"/>
</dbReference>
<organism evidence="3 4">
    <name type="scientific">Pichia inconspicua</name>
    <dbReference type="NCBI Taxonomy" id="52247"/>
    <lineage>
        <taxon>Eukaryota</taxon>
        <taxon>Fungi</taxon>
        <taxon>Dikarya</taxon>
        <taxon>Ascomycota</taxon>
        <taxon>Saccharomycotina</taxon>
        <taxon>Pichiomycetes</taxon>
        <taxon>Pichiales</taxon>
        <taxon>Pichiaceae</taxon>
        <taxon>Pichia</taxon>
    </lineage>
</organism>
<keyword evidence="1" id="KW-0175">Coiled coil</keyword>
<reference evidence="3 4" key="1">
    <citation type="journal article" date="2019" name="Front. Genet.">
        <title>Whole-Genome Sequencing of the Opportunistic Yeast Pathogen Candida inconspicua Uncovers Its Hybrid Origin.</title>
        <authorList>
            <person name="Mixao V."/>
            <person name="Hansen A.P."/>
            <person name="Saus E."/>
            <person name="Boekhout T."/>
            <person name="Lass-Florl C."/>
            <person name="Gabaldon T."/>
        </authorList>
    </citation>
    <scope>NUCLEOTIDE SEQUENCE [LARGE SCALE GENOMIC DNA]</scope>
    <source>
        <strain evidence="3 4">CBS 180</strain>
    </source>
</reference>
<protein>
    <submittedName>
        <fullName evidence="3">Uncharacterized protein</fullName>
    </submittedName>
</protein>
<evidence type="ECO:0000313" key="3">
    <source>
        <dbReference type="EMBL" id="TID30903.1"/>
    </source>
</evidence>
<feature type="coiled-coil region" evidence="1">
    <location>
        <begin position="83"/>
        <end position="141"/>
    </location>
</feature>
<dbReference type="STRING" id="52247.A0A4T0X6E8"/>
<dbReference type="AlphaFoldDB" id="A0A4T0X6E8"/>
<keyword evidence="4" id="KW-1185">Reference proteome</keyword>
<sequence>MSEPEKYLYCGICYRKVSESSLYITSCAHVLCDSKKCGKCGFGDISVIKLGRGGKEIPESIKGVIEPSFQQLGNIEFASKFQYNQFKELVNHLETEVSVLKNKNTRFKELLRKSRVELDKCNEYQKEIERLKEENMRLTLKLQIRDSTSSSYMKASMSDEIGEITAEEFNFTKSRSSTSKGSNNVNNKKEDFVSKMRKFSQSSLQRHGINKENEVPTTSLKINKLNGPLGSSSFNIEAESTSLRKVDRSMSVQVPTHVIGKSTSGKLNLVTSTAGTSSYNFSGESGSDKMKRATSRKKFMFKPPSRNLSGGKIGGSLNNGGVLSSEISGNSSMSRGSSILNRRKSIMR</sequence>
<accession>A0A4T0X6E8</accession>
<dbReference type="OrthoDB" id="10667582at2759"/>
<feature type="compositionally biased region" description="Low complexity" evidence="2">
    <location>
        <begin position="325"/>
        <end position="340"/>
    </location>
</feature>
<feature type="region of interest" description="Disordered" evidence="2">
    <location>
        <begin position="325"/>
        <end position="348"/>
    </location>
</feature>
<gene>
    <name evidence="3" type="ORF">CANINC_000495</name>
</gene>
<name>A0A4T0X6E8_9ASCO</name>